<dbReference type="EMBL" id="CP078093">
    <property type="protein sequence ID" value="QXM06568.1"/>
    <property type="molecule type" value="Genomic_DNA"/>
</dbReference>
<organism evidence="3 4">
    <name type="scientific">Crassaminicella indica</name>
    <dbReference type="NCBI Taxonomy" id="2855394"/>
    <lineage>
        <taxon>Bacteria</taxon>
        <taxon>Bacillati</taxon>
        <taxon>Bacillota</taxon>
        <taxon>Clostridia</taxon>
        <taxon>Eubacteriales</taxon>
        <taxon>Clostridiaceae</taxon>
        <taxon>Crassaminicella</taxon>
    </lineage>
</organism>
<dbReference type="InterPro" id="IPR024466">
    <property type="entry name" value="CHP02679_N"/>
</dbReference>
<name>A0ABX8RBY7_9CLOT</name>
<dbReference type="Proteomes" id="UP000886818">
    <property type="component" value="Chromosome"/>
</dbReference>
<feature type="domain" description="Conserved hypothetical protein CHP02679 N terminus" evidence="2">
    <location>
        <begin position="36"/>
        <end position="249"/>
    </location>
</feature>
<keyword evidence="4" id="KW-1185">Reference proteome</keyword>
<proteinExistence type="predicted"/>
<evidence type="ECO:0000313" key="4">
    <source>
        <dbReference type="Proteomes" id="UP000886818"/>
    </source>
</evidence>
<feature type="domain" description="DUF2399" evidence="1">
    <location>
        <begin position="270"/>
        <end position="422"/>
    </location>
</feature>
<dbReference type="InterPro" id="IPR024465">
    <property type="entry name" value="DUF2399"/>
</dbReference>
<evidence type="ECO:0000313" key="3">
    <source>
        <dbReference type="EMBL" id="QXM06568.1"/>
    </source>
</evidence>
<dbReference type="RefSeq" id="WP_218283264.1">
    <property type="nucleotide sequence ID" value="NZ_CP078093.1"/>
</dbReference>
<accession>A0ABX8RBY7</accession>
<dbReference type="Pfam" id="PF09664">
    <property type="entry name" value="DUF2399"/>
    <property type="match status" value="1"/>
</dbReference>
<gene>
    <name evidence="3" type="ORF">KVH43_02125</name>
</gene>
<evidence type="ECO:0000259" key="1">
    <source>
        <dbReference type="Pfam" id="PF09664"/>
    </source>
</evidence>
<protein>
    <submittedName>
        <fullName evidence="3">DUF2399 domain-containing protein</fullName>
    </submittedName>
</protein>
<sequence>MDDKVKEAICFLKKHKGYTRILKGIRDKYKQLGKLSGMILLEDLSHEEGIILGAINHKFYAEKTVRLSVKKFLDYFCKGKFEGIDFVEVLKIYFKDDLLTNKELKEIRKNKIEIYFNNVLKEFEGTKGYLWLKTALEEKKYGYNTIIKKYEENPDTLKYLLTNIRNAVNNLSFSKNRLTPLALFSSNITKDAHYFDIHKMEGKLFIHAICCIIGEKYPSNAEEINEILYRAGIVRDEISNSTITFGLRAYIGKEEHLGFKSFLELKEPLQLSIKNLSSIRKIKAKNNKAFVFENPTVFSRVMQKTIDISPSLICTSGQINISSLMLLDKLVEEGTVLYYSGDFDPEGLQIADKLKIRYKEKLVLWRFSVEDYRAIKGEVSIKGREKKLLSIKSDELFPIRDFMLKEGKAGYQELLIERYILDIRKK</sequence>
<dbReference type="Pfam" id="PF11796">
    <property type="entry name" value="DUF3323"/>
    <property type="match status" value="1"/>
</dbReference>
<reference evidence="3" key="1">
    <citation type="submission" date="2021-07" db="EMBL/GenBank/DDBJ databases">
        <title>Complete genome sequence of Crassaminicella sp. 143-21, isolated from a deep-sea hydrothermal vent.</title>
        <authorList>
            <person name="Li X."/>
        </authorList>
    </citation>
    <scope>NUCLEOTIDE SEQUENCE</scope>
    <source>
        <strain evidence="3">143-21</strain>
    </source>
</reference>
<evidence type="ECO:0000259" key="2">
    <source>
        <dbReference type="Pfam" id="PF11796"/>
    </source>
</evidence>